<dbReference type="PANTHER" id="PTHR33498:SF1">
    <property type="entry name" value="TRANSPOSASE FOR INSERTION SEQUENCE ELEMENT IS1557"/>
    <property type="match status" value="1"/>
</dbReference>
<protein>
    <submittedName>
        <fullName evidence="4">Transposase</fullName>
    </submittedName>
</protein>
<dbReference type="Pfam" id="PF14690">
    <property type="entry name" value="Zn_ribbon_ISL3"/>
    <property type="match status" value="1"/>
</dbReference>
<accession>A0A4V3GUA8</accession>
<organism evidence="4 5">
    <name type="scientific">Modicisalibacter xianhensis</name>
    <dbReference type="NCBI Taxonomy" id="442341"/>
    <lineage>
        <taxon>Bacteria</taxon>
        <taxon>Pseudomonadati</taxon>
        <taxon>Pseudomonadota</taxon>
        <taxon>Gammaproteobacteria</taxon>
        <taxon>Oceanospirillales</taxon>
        <taxon>Halomonadaceae</taxon>
        <taxon>Modicisalibacter</taxon>
    </lineage>
</organism>
<dbReference type="NCBIfam" id="NF033550">
    <property type="entry name" value="transpos_ISL3"/>
    <property type="match status" value="1"/>
</dbReference>
<dbReference type="InterPro" id="IPR032877">
    <property type="entry name" value="Transposase_HTH"/>
</dbReference>
<dbReference type="InterPro" id="IPR002560">
    <property type="entry name" value="Transposase_DDE"/>
</dbReference>
<dbReference type="PANTHER" id="PTHR33498">
    <property type="entry name" value="TRANSPOSASE FOR INSERTION SEQUENCE ELEMENT IS1557"/>
    <property type="match status" value="1"/>
</dbReference>
<dbReference type="Proteomes" id="UP000294489">
    <property type="component" value="Unassembled WGS sequence"/>
</dbReference>
<comment type="caution">
    <text evidence="4">The sequence shown here is derived from an EMBL/GenBank/DDBJ whole genome shotgun (WGS) entry which is preliminary data.</text>
</comment>
<dbReference type="EMBL" id="SOEC01000006">
    <property type="protein sequence ID" value="TDX30028.1"/>
    <property type="molecule type" value="Genomic_DNA"/>
</dbReference>
<dbReference type="RefSeq" id="WP_134017594.1">
    <property type="nucleotide sequence ID" value="NZ_SOEC01000006.1"/>
</dbReference>
<evidence type="ECO:0000313" key="5">
    <source>
        <dbReference type="Proteomes" id="UP000294489"/>
    </source>
</evidence>
<dbReference type="OrthoDB" id="5289059at2"/>
<dbReference type="Pfam" id="PF01610">
    <property type="entry name" value="DDE_Tnp_ISL3"/>
    <property type="match status" value="1"/>
</dbReference>
<feature type="domain" description="Transposase IS204/IS1001/IS1096/IS1165 DDE" evidence="1">
    <location>
        <begin position="153"/>
        <end position="392"/>
    </location>
</feature>
<dbReference type="Pfam" id="PF13542">
    <property type="entry name" value="HTH_Tnp_ISL3"/>
    <property type="match status" value="1"/>
</dbReference>
<feature type="domain" description="Transposase IS204/IS1001/IS1096/IS1165 zinc-finger" evidence="3">
    <location>
        <begin position="37"/>
        <end position="82"/>
    </location>
</feature>
<reference evidence="4 5" key="1">
    <citation type="submission" date="2019-03" db="EMBL/GenBank/DDBJ databases">
        <title>Freshwater and sediment microbial communities from various areas in North America, analyzing microbe dynamics in response to fracking.</title>
        <authorList>
            <person name="Lamendella R."/>
        </authorList>
    </citation>
    <scope>NUCLEOTIDE SEQUENCE [LARGE SCALE GENOMIC DNA]</scope>
    <source>
        <strain evidence="4 5">6_TX</strain>
    </source>
</reference>
<feature type="domain" description="Transposase IS204/IS1001/IS1096/IS1165 helix-turn-helix" evidence="2">
    <location>
        <begin position="87"/>
        <end position="133"/>
    </location>
</feature>
<evidence type="ECO:0000259" key="1">
    <source>
        <dbReference type="Pfam" id="PF01610"/>
    </source>
</evidence>
<dbReference type="InterPro" id="IPR029261">
    <property type="entry name" value="Transposase_Znf"/>
</dbReference>
<dbReference type="AlphaFoldDB" id="A0A4V3GUA8"/>
<sequence length="401" mass="46711">MPANPLALFWEGFELESYEPLGTDGLLIRLAPNASLPPRCHRCGQSSSLIHDVSNRRVRERDLFHYRIWLDVPVRRLRCSRCGPSRECISWLAGRQPLTRAMVDWAESLVRLMPIKHVADLLGLHWHTVKRIDQGRLAREVSAPDLSQVRRLIMDEFALYKGHRYATVAICADTQQVLWIGEGRSRAAVRPFFEWLGPLVCRQIEAVAMDMNTAMDLEVQAHCPKARVVYDLFHVIAKFGREVIDRVRVDQANRLRGDRLGCRLIKRSRWLLLRNRENLTPEQIPRLDDLLAANAPLMTVYVLKAQLKELWYAPDEPEAQRRWREWYRLVHESGLEPLMRFANRLKEYVEGIVASARHRLNTSVLEGMNNRIKVIKRMAYGYRDTTYFFLKIRAAFPGKVR</sequence>
<gene>
    <name evidence="4" type="ORF">DFO67_106276</name>
</gene>
<evidence type="ECO:0000259" key="2">
    <source>
        <dbReference type="Pfam" id="PF13542"/>
    </source>
</evidence>
<dbReference type="InterPro" id="IPR047951">
    <property type="entry name" value="Transpos_ISL3"/>
</dbReference>
<proteinExistence type="predicted"/>
<evidence type="ECO:0000313" key="4">
    <source>
        <dbReference type="EMBL" id="TDX30028.1"/>
    </source>
</evidence>
<name>A0A4V3GUA8_9GAMM</name>
<evidence type="ECO:0000259" key="3">
    <source>
        <dbReference type="Pfam" id="PF14690"/>
    </source>
</evidence>